<comment type="caution">
    <text evidence="1">The sequence shown here is derived from an EMBL/GenBank/DDBJ whole genome shotgun (WGS) entry which is preliminary data.</text>
</comment>
<reference evidence="1 2" key="1">
    <citation type="submission" date="2016-05" db="EMBL/GenBank/DDBJ databases">
        <authorList>
            <person name="Lavstsen T."/>
            <person name="Jespersen J.S."/>
        </authorList>
    </citation>
    <scope>NUCLEOTIDE SEQUENCE [LARGE SCALE GENOMIC DNA]</scope>
    <source>
        <strain evidence="1 2">B7-9</strain>
    </source>
</reference>
<dbReference type="InterPro" id="IPR015946">
    <property type="entry name" value="KH_dom-like_a/b"/>
</dbReference>
<protein>
    <submittedName>
        <fullName evidence="1">Osmotically inducible protein OsmC</fullName>
    </submittedName>
</protein>
<dbReference type="OrthoDB" id="1433018at2"/>
<keyword evidence="2" id="KW-1185">Reference proteome</keyword>
<dbReference type="SUPFAM" id="SSF82784">
    <property type="entry name" value="OsmC-like"/>
    <property type="match status" value="1"/>
</dbReference>
<sequence>MPPTWNLPEYLERKRDLVEAYREQLRSPDAAPAPLRATVKVAAGTGARPIQMREHIVMTDAGAILGGHGLGPTAPELLLGALASCLAHSALVIAADRGLHLEQLEIEVTGQLDYRGTLAVTDNVPVAPTDLAYLLRVTGTLSPEEVATLERDIAELCPILRALTNPTPVTGRTEVVVP</sequence>
<proteinExistence type="predicted"/>
<dbReference type="PANTHER" id="PTHR35368:SF1">
    <property type="entry name" value="HYDROPEROXIDE REDUCTASE"/>
    <property type="match status" value="1"/>
</dbReference>
<gene>
    <name evidence="1" type="ORF">A9Q02_07815</name>
</gene>
<dbReference type="AlphaFoldDB" id="A0A2H3KRF2"/>
<dbReference type="RefSeq" id="WP_097650537.1">
    <property type="nucleotide sequence ID" value="NZ_LYXE01000015.1"/>
</dbReference>
<evidence type="ECO:0000313" key="1">
    <source>
        <dbReference type="EMBL" id="PDW01055.1"/>
    </source>
</evidence>
<dbReference type="PANTHER" id="PTHR35368">
    <property type="entry name" value="HYDROPEROXIDE REDUCTASE"/>
    <property type="match status" value="1"/>
</dbReference>
<dbReference type="InterPro" id="IPR036102">
    <property type="entry name" value="OsmC/Ohrsf"/>
</dbReference>
<organism evidence="1 2">
    <name type="scientific">Candidatus Chloroploca asiatica</name>
    <dbReference type="NCBI Taxonomy" id="1506545"/>
    <lineage>
        <taxon>Bacteria</taxon>
        <taxon>Bacillati</taxon>
        <taxon>Chloroflexota</taxon>
        <taxon>Chloroflexia</taxon>
        <taxon>Chloroflexales</taxon>
        <taxon>Chloroflexineae</taxon>
        <taxon>Oscillochloridaceae</taxon>
        <taxon>Candidatus Chloroploca</taxon>
    </lineage>
</organism>
<dbReference type="EMBL" id="LYXE01000015">
    <property type="protein sequence ID" value="PDW01055.1"/>
    <property type="molecule type" value="Genomic_DNA"/>
</dbReference>
<dbReference type="Gene3D" id="3.30.300.20">
    <property type="match status" value="1"/>
</dbReference>
<dbReference type="Proteomes" id="UP000220922">
    <property type="component" value="Unassembled WGS sequence"/>
</dbReference>
<dbReference type="InterPro" id="IPR003718">
    <property type="entry name" value="OsmC/Ohr_fam"/>
</dbReference>
<dbReference type="Pfam" id="PF02566">
    <property type="entry name" value="OsmC"/>
    <property type="match status" value="1"/>
</dbReference>
<name>A0A2H3KRF2_9CHLR</name>
<accession>A0A2H3KRF2</accession>
<evidence type="ECO:0000313" key="2">
    <source>
        <dbReference type="Proteomes" id="UP000220922"/>
    </source>
</evidence>
<dbReference type="InterPro" id="IPR052924">
    <property type="entry name" value="OsmC/Ohr_hydroprdx_reductase"/>
</dbReference>